<dbReference type="InterPro" id="IPR039425">
    <property type="entry name" value="RNA_pol_sigma-70-like"/>
</dbReference>
<dbReference type="OrthoDB" id="1094598at2"/>
<dbReference type="InterPro" id="IPR014284">
    <property type="entry name" value="RNA_pol_sigma-70_dom"/>
</dbReference>
<dbReference type="InterPro" id="IPR013324">
    <property type="entry name" value="RNA_pol_sigma_r3/r4-like"/>
</dbReference>
<accession>D1PVX2</accession>
<dbReference type="PANTHER" id="PTHR43133">
    <property type="entry name" value="RNA POLYMERASE ECF-TYPE SIGMA FACTO"/>
    <property type="match status" value="1"/>
</dbReference>
<reference evidence="7 8" key="1">
    <citation type="submission" date="2009-10" db="EMBL/GenBank/DDBJ databases">
        <authorList>
            <person name="Qin X."/>
            <person name="Bachman B."/>
            <person name="Battles P."/>
            <person name="Bell A."/>
            <person name="Bess C."/>
            <person name="Bickham C."/>
            <person name="Chaboub L."/>
            <person name="Chen D."/>
            <person name="Coyle M."/>
            <person name="Deiros D.R."/>
            <person name="Dinh H."/>
            <person name="Forbes L."/>
            <person name="Fowler G."/>
            <person name="Francisco L."/>
            <person name="Fu Q."/>
            <person name="Gubbala S."/>
            <person name="Hale W."/>
            <person name="Han Y."/>
            <person name="Hemphill L."/>
            <person name="Highlander S.K."/>
            <person name="Hirani K."/>
            <person name="Hogues M."/>
            <person name="Jackson L."/>
            <person name="Jakkamsetti A."/>
            <person name="Javaid M."/>
            <person name="Jiang H."/>
            <person name="Korchina V."/>
            <person name="Kovar C."/>
            <person name="Lara F."/>
            <person name="Lee S."/>
            <person name="Mata R."/>
            <person name="Mathew T."/>
            <person name="Moen C."/>
            <person name="Morales K."/>
            <person name="Munidasa M."/>
            <person name="Nazareth L."/>
            <person name="Ngo R."/>
            <person name="Nguyen L."/>
            <person name="Okwuonu G."/>
            <person name="Ongeri F."/>
            <person name="Patil S."/>
            <person name="Petrosino J."/>
            <person name="Pham C."/>
            <person name="Pham P."/>
            <person name="Pu L.-L."/>
            <person name="Puazo M."/>
            <person name="Raj R."/>
            <person name="Reid J."/>
            <person name="Rouhana J."/>
            <person name="Saada N."/>
            <person name="Shang Y."/>
            <person name="Simmons D."/>
            <person name="Thornton R."/>
            <person name="Warren J."/>
            <person name="Weissenberger G."/>
            <person name="Zhang J."/>
            <person name="Zhang L."/>
            <person name="Zhou C."/>
            <person name="Zhu D."/>
            <person name="Muzny D."/>
            <person name="Worley K."/>
            <person name="Gibbs R."/>
        </authorList>
    </citation>
    <scope>NUCLEOTIDE SEQUENCE [LARGE SCALE GENOMIC DNA]</scope>
    <source>
        <strain evidence="7 8">DSM 17361</strain>
    </source>
</reference>
<dbReference type="RefSeq" id="WP_007173221.1">
    <property type="nucleotide sequence ID" value="NZ_GG704780.1"/>
</dbReference>
<dbReference type="Pfam" id="PF04542">
    <property type="entry name" value="Sigma70_r2"/>
    <property type="match status" value="1"/>
</dbReference>
<evidence type="ECO:0000313" key="7">
    <source>
        <dbReference type="EMBL" id="EFA44477.1"/>
    </source>
</evidence>
<dbReference type="SUPFAM" id="SSF88946">
    <property type="entry name" value="Sigma2 domain of RNA polymerase sigma factors"/>
    <property type="match status" value="1"/>
</dbReference>
<dbReference type="Pfam" id="PF08281">
    <property type="entry name" value="Sigma70_r4_2"/>
    <property type="match status" value="1"/>
</dbReference>
<evidence type="ECO:0000256" key="4">
    <source>
        <dbReference type="ARBA" id="ARBA00023163"/>
    </source>
</evidence>
<dbReference type="GO" id="GO:0016987">
    <property type="term" value="F:sigma factor activity"/>
    <property type="evidence" value="ECO:0007669"/>
    <property type="project" value="UniProtKB-KW"/>
</dbReference>
<evidence type="ECO:0000256" key="2">
    <source>
        <dbReference type="ARBA" id="ARBA00023015"/>
    </source>
</evidence>
<dbReference type="HOGENOM" id="CLU_047691_4_4_10"/>
<evidence type="ECO:0000256" key="1">
    <source>
        <dbReference type="ARBA" id="ARBA00010641"/>
    </source>
</evidence>
<evidence type="ECO:0000259" key="6">
    <source>
        <dbReference type="Pfam" id="PF08281"/>
    </source>
</evidence>
<dbReference type="GO" id="GO:0006352">
    <property type="term" value="P:DNA-templated transcription initiation"/>
    <property type="evidence" value="ECO:0007669"/>
    <property type="project" value="InterPro"/>
</dbReference>
<dbReference type="Gene3D" id="1.10.1740.10">
    <property type="match status" value="1"/>
</dbReference>
<dbReference type="GO" id="GO:0003677">
    <property type="term" value="F:DNA binding"/>
    <property type="evidence" value="ECO:0007669"/>
    <property type="project" value="InterPro"/>
</dbReference>
<dbReference type="AlphaFoldDB" id="D1PVX2"/>
<dbReference type="EMBL" id="ACKS01000045">
    <property type="protein sequence ID" value="EFA44477.1"/>
    <property type="molecule type" value="Genomic_DNA"/>
</dbReference>
<protein>
    <submittedName>
        <fullName evidence="7">RNA polymerase sigma-70 factor</fullName>
    </submittedName>
</protein>
<dbReference type="NCBIfam" id="TIGR02937">
    <property type="entry name" value="sigma70-ECF"/>
    <property type="match status" value="1"/>
</dbReference>
<dbReference type="eggNOG" id="COG1595">
    <property type="taxonomic scope" value="Bacteria"/>
</dbReference>
<feature type="domain" description="RNA polymerase sigma-70 region 2" evidence="5">
    <location>
        <begin position="13"/>
        <end position="75"/>
    </location>
</feature>
<feature type="domain" description="RNA polymerase sigma factor 70 region 4 type 2" evidence="6">
    <location>
        <begin position="108"/>
        <end position="159"/>
    </location>
</feature>
<dbReference type="InterPro" id="IPR013249">
    <property type="entry name" value="RNA_pol_sigma70_r4_t2"/>
</dbReference>
<keyword evidence="2" id="KW-0805">Transcription regulation</keyword>
<dbReference type="PANTHER" id="PTHR43133:SF46">
    <property type="entry name" value="RNA POLYMERASE SIGMA-70 FACTOR ECF SUBFAMILY"/>
    <property type="match status" value="1"/>
</dbReference>
<dbReference type="InterPro" id="IPR036388">
    <property type="entry name" value="WH-like_DNA-bd_sf"/>
</dbReference>
<proteinExistence type="inferred from homology"/>
<keyword evidence="3" id="KW-0731">Sigma factor</keyword>
<sequence>MNQYQKEQCFEELFQKNYSKMYYLALYILKNTDDAQDVVHEVFAKLWEEYNPEETIYKTSYFTTITRNRCLDIIKHDAVKMRYARLYIEMYRQGLLDDDTDGNEQMDVIYKTMEKMSPRTRLVVEQCYFENMKYAEVADLLGLSKDGVRKHIIKALAMLRKAFPNDFKKK</sequence>
<name>D1PVX2_9BACT</name>
<evidence type="ECO:0000313" key="8">
    <source>
        <dbReference type="Proteomes" id="UP000003160"/>
    </source>
</evidence>
<dbReference type="Gene3D" id="1.10.10.10">
    <property type="entry name" value="Winged helix-like DNA-binding domain superfamily/Winged helix DNA-binding domain"/>
    <property type="match status" value="1"/>
</dbReference>
<comment type="caution">
    <text evidence="7">The sequence shown here is derived from an EMBL/GenBank/DDBJ whole genome shotgun (WGS) entry which is preliminary data.</text>
</comment>
<dbReference type="InterPro" id="IPR007627">
    <property type="entry name" value="RNA_pol_sigma70_r2"/>
</dbReference>
<dbReference type="SUPFAM" id="SSF88659">
    <property type="entry name" value="Sigma3 and sigma4 domains of RNA polymerase sigma factors"/>
    <property type="match status" value="1"/>
</dbReference>
<gene>
    <name evidence="7" type="ORF">HMPREF0645_1107</name>
</gene>
<dbReference type="Proteomes" id="UP000003160">
    <property type="component" value="Unassembled WGS sequence"/>
</dbReference>
<organism evidence="7 8">
    <name type="scientific">Hallella bergensis DSM 17361</name>
    <dbReference type="NCBI Taxonomy" id="585502"/>
    <lineage>
        <taxon>Bacteria</taxon>
        <taxon>Pseudomonadati</taxon>
        <taxon>Bacteroidota</taxon>
        <taxon>Bacteroidia</taxon>
        <taxon>Bacteroidales</taxon>
        <taxon>Prevotellaceae</taxon>
        <taxon>Hallella</taxon>
    </lineage>
</organism>
<keyword evidence="8" id="KW-1185">Reference proteome</keyword>
<comment type="similarity">
    <text evidence="1">Belongs to the sigma-70 factor family. ECF subfamily.</text>
</comment>
<keyword evidence="4" id="KW-0804">Transcription</keyword>
<evidence type="ECO:0000259" key="5">
    <source>
        <dbReference type="Pfam" id="PF04542"/>
    </source>
</evidence>
<evidence type="ECO:0000256" key="3">
    <source>
        <dbReference type="ARBA" id="ARBA00023082"/>
    </source>
</evidence>
<dbReference type="InterPro" id="IPR013325">
    <property type="entry name" value="RNA_pol_sigma_r2"/>
</dbReference>